<evidence type="ECO:0000313" key="3">
    <source>
        <dbReference type="EMBL" id="TCO22131.1"/>
    </source>
</evidence>
<feature type="region of interest" description="Disordered" evidence="1">
    <location>
        <begin position="25"/>
        <end position="67"/>
    </location>
</feature>
<keyword evidence="4" id="KW-1185">Reference proteome</keyword>
<dbReference type="AlphaFoldDB" id="A0A4R2H7C8"/>
<comment type="caution">
    <text evidence="3">The sequence shown here is derived from an EMBL/GenBank/DDBJ whole genome shotgun (WGS) entry which is preliminary data.</text>
</comment>
<evidence type="ECO:0000256" key="1">
    <source>
        <dbReference type="SAM" id="MobiDB-lite"/>
    </source>
</evidence>
<dbReference type="PROSITE" id="PS51257">
    <property type="entry name" value="PROKAR_LIPOPROTEIN"/>
    <property type="match status" value="1"/>
</dbReference>
<evidence type="ECO:0008006" key="5">
    <source>
        <dbReference type="Google" id="ProtNLM"/>
    </source>
</evidence>
<feature type="signal peptide" evidence="2">
    <location>
        <begin position="1"/>
        <end position="24"/>
    </location>
</feature>
<reference evidence="3 4" key="1">
    <citation type="journal article" date="2015" name="Stand. Genomic Sci.">
        <title>Genomic Encyclopedia of Bacterial and Archaeal Type Strains, Phase III: the genomes of soil and plant-associated and newly described type strains.</title>
        <authorList>
            <person name="Whitman W.B."/>
            <person name="Woyke T."/>
            <person name="Klenk H.P."/>
            <person name="Zhou Y."/>
            <person name="Lilburn T.G."/>
            <person name="Beck B.J."/>
            <person name="De Vos P."/>
            <person name="Vandamme P."/>
            <person name="Eisen J.A."/>
            <person name="Garrity G."/>
            <person name="Hugenholtz P."/>
            <person name="Kyrpides N.C."/>
        </authorList>
    </citation>
    <scope>NUCLEOTIDE SEQUENCE [LARGE SCALE GENOMIC DNA]</scope>
    <source>
        <strain evidence="3 4">VKM Ac-2572</strain>
    </source>
</reference>
<organism evidence="3 4">
    <name type="scientific">Kribbella steppae</name>
    <dbReference type="NCBI Taxonomy" id="2512223"/>
    <lineage>
        <taxon>Bacteria</taxon>
        <taxon>Bacillati</taxon>
        <taxon>Actinomycetota</taxon>
        <taxon>Actinomycetes</taxon>
        <taxon>Propionibacteriales</taxon>
        <taxon>Kribbellaceae</taxon>
        <taxon>Kribbella</taxon>
    </lineage>
</organism>
<evidence type="ECO:0000256" key="2">
    <source>
        <dbReference type="SAM" id="SignalP"/>
    </source>
</evidence>
<keyword evidence="2" id="KW-0732">Signal</keyword>
<feature type="compositionally biased region" description="Low complexity" evidence="1">
    <location>
        <begin position="25"/>
        <end position="58"/>
    </location>
</feature>
<dbReference type="OrthoDB" id="3828372at2"/>
<feature type="chain" id="PRO_5039604477" description="PknH-like protein" evidence="2">
    <location>
        <begin position="25"/>
        <end position="254"/>
    </location>
</feature>
<proteinExistence type="predicted"/>
<evidence type="ECO:0000313" key="4">
    <source>
        <dbReference type="Proteomes" id="UP000294508"/>
    </source>
</evidence>
<accession>A0A4R2H7C8</accession>
<dbReference type="RefSeq" id="WP_158441258.1">
    <property type="nucleotide sequence ID" value="NZ_SLWN01000010.1"/>
</dbReference>
<dbReference type="EMBL" id="SLWN01000010">
    <property type="protein sequence ID" value="TCO22131.1"/>
    <property type="molecule type" value="Genomic_DNA"/>
</dbReference>
<sequence length="254" mass="24986">MSLQRPFVSAVLTAGLALTLVACGGDSTPESASSPSGTPSATPTPTPTASSSTPSVVPTTPPAPAPRTKATLTKALLALGDLPAGFAVDPETGGDDGTELSATGSKCAKLVQLFNAEATPGSKLGVHRGFSGGQNGPFVGETLEAMPSAAATTAYLATVKAAVKACPKAKLTIEGAGSSTVTVTEVAAPKAGTTPVAVRFAAASGPLEGLEVVFAFTGLGDVLLTMDFDRSDIEEPVVDAVAKASKVLGTSTGT</sequence>
<protein>
    <recommendedName>
        <fullName evidence="5">PknH-like protein</fullName>
    </recommendedName>
</protein>
<gene>
    <name evidence="3" type="ORF">EV652_110116</name>
</gene>
<name>A0A4R2H7C8_9ACTN</name>
<dbReference type="Proteomes" id="UP000294508">
    <property type="component" value="Unassembled WGS sequence"/>
</dbReference>